<dbReference type="AlphaFoldDB" id="A0A917CZP2"/>
<keyword evidence="4" id="KW-1185">Reference proteome</keyword>
<accession>A0A917CZP2</accession>
<evidence type="ECO:0000259" key="1">
    <source>
        <dbReference type="Pfam" id="PF03703"/>
    </source>
</evidence>
<dbReference type="Pfam" id="PF13240">
    <property type="entry name" value="Zn_Ribbon_1"/>
    <property type="match status" value="1"/>
</dbReference>
<protein>
    <recommendedName>
        <fullName evidence="5">DUF304 domain-containing protein</fullName>
    </recommendedName>
</protein>
<proteinExistence type="predicted"/>
<feature type="domain" description="YdbS-like PH" evidence="1">
    <location>
        <begin position="68"/>
        <end position="141"/>
    </location>
</feature>
<comment type="caution">
    <text evidence="3">The sequence shown here is derived from an EMBL/GenBank/DDBJ whole genome shotgun (WGS) entry which is preliminary data.</text>
</comment>
<evidence type="ECO:0000259" key="2">
    <source>
        <dbReference type="Pfam" id="PF13240"/>
    </source>
</evidence>
<dbReference type="PANTHER" id="PTHR37938">
    <property type="entry name" value="BLL0215 PROTEIN"/>
    <property type="match status" value="1"/>
</dbReference>
<reference evidence="3" key="1">
    <citation type="journal article" date="2014" name="Int. J. Syst. Evol. Microbiol.">
        <title>Complete genome sequence of Corynebacterium casei LMG S-19264T (=DSM 44701T), isolated from a smear-ripened cheese.</title>
        <authorList>
            <consortium name="US DOE Joint Genome Institute (JGI-PGF)"/>
            <person name="Walter F."/>
            <person name="Albersmeier A."/>
            <person name="Kalinowski J."/>
            <person name="Ruckert C."/>
        </authorList>
    </citation>
    <scope>NUCLEOTIDE SEQUENCE</scope>
    <source>
        <strain evidence="3">CGMCC 1.16134</strain>
    </source>
</reference>
<gene>
    <name evidence="3" type="ORF">GCM10010912_55760</name>
</gene>
<feature type="domain" description="Zinc-ribbon" evidence="2">
    <location>
        <begin position="3"/>
        <end position="24"/>
    </location>
</feature>
<reference evidence="3" key="2">
    <citation type="submission" date="2020-09" db="EMBL/GenBank/DDBJ databases">
        <authorList>
            <person name="Sun Q."/>
            <person name="Zhou Y."/>
        </authorList>
    </citation>
    <scope>NUCLEOTIDE SEQUENCE</scope>
    <source>
        <strain evidence="3">CGMCC 1.16134</strain>
    </source>
</reference>
<evidence type="ECO:0008006" key="5">
    <source>
        <dbReference type="Google" id="ProtNLM"/>
    </source>
</evidence>
<dbReference type="Pfam" id="PF03703">
    <property type="entry name" value="bPH_2"/>
    <property type="match status" value="1"/>
</dbReference>
<dbReference type="EMBL" id="BMKR01000036">
    <property type="protein sequence ID" value="GGG03827.1"/>
    <property type="molecule type" value="Genomic_DNA"/>
</dbReference>
<name>A0A917CZP2_9BACL</name>
<sequence>MPYCTLCGAEYSAGAKFCGECGASTQGAAPSAVPRQAMNEISKQEIVLWEGKPAGLSDRFKGIFRLNTTTYTLTTQRIIIKTGLFGKNVEEIELLRVRDLSVVQSIPDRMLGIGSLIVFSDDASAPQLLIRKIRNAQTIKDVLRKAVRDEKAAHNISYRDHI</sequence>
<dbReference type="RefSeq" id="WP_189030694.1">
    <property type="nucleotide sequence ID" value="NZ_BMKR01000036.1"/>
</dbReference>
<dbReference type="PANTHER" id="PTHR37938:SF1">
    <property type="entry name" value="BLL0215 PROTEIN"/>
    <property type="match status" value="1"/>
</dbReference>
<evidence type="ECO:0000313" key="4">
    <source>
        <dbReference type="Proteomes" id="UP000637643"/>
    </source>
</evidence>
<dbReference type="Proteomes" id="UP000637643">
    <property type="component" value="Unassembled WGS sequence"/>
</dbReference>
<dbReference type="InterPro" id="IPR005182">
    <property type="entry name" value="YdbS-like_PH"/>
</dbReference>
<organism evidence="3 4">
    <name type="scientific">Paenibacillus albidus</name>
    <dbReference type="NCBI Taxonomy" id="2041023"/>
    <lineage>
        <taxon>Bacteria</taxon>
        <taxon>Bacillati</taxon>
        <taxon>Bacillota</taxon>
        <taxon>Bacilli</taxon>
        <taxon>Bacillales</taxon>
        <taxon>Paenibacillaceae</taxon>
        <taxon>Paenibacillus</taxon>
    </lineage>
</organism>
<dbReference type="InterPro" id="IPR026870">
    <property type="entry name" value="Zinc_ribbon_dom"/>
</dbReference>
<evidence type="ECO:0000313" key="3">
    <source>
        <dbReference type="EMBL" id="GGG03827.1"/>
    </source>
</evidence>